<evidence type="ECO:0000313" key="2">
    <source>
        <dbReference type="Proteomes" id="UP001150904"/>
    </source>
</evidence>
<dbReference type="GeneID" id="83182253"/>
<gene>
    <name evidence="1" type="ORF">N7498_007890</name>
</gene>
<keyword evidence="2" id="KW-1185">Reference proteome</keyword>
<accession>A0A9W9ME94</accession>
<proteinExistence type="predicted"/>
<protein>
    <submittedName>
        <fullName evidence="1">Uncharacterized protein</fullName>
    </submittedName>
</protein>
<comment type="caution">
    <text evidence="1">The sequence shown here is derived from an EMBL/GenBank/DDBJ whole genome shotgun (WGS) entry which is preliminary data.</text>
</comment>
<dbReference type="AlphaFoldDB" id="A0A9W9ME94"/>
<organism evidence="1 2">
    <name type="scientific">Penicillium cinerascens</name>
    <dbReference type="NCBI Taxonomy" id="70096"/>
    <lineage>
        <taxon>Eukaryota</taxon>
        <taxon>Fungi</taxon>
        <taxon>Dikarya</taxon>
        <taxon>Ascomycota</taxon>
        <taxon>Pezizomycotina</taxon>
        <taxon>Eurotiomycetes</taxon>
        <taxon>Eurotiomycetidae</taxon>
        <taxon>Eurotiales</taxon>
        <taxon>Aspergillaceae</taxon>
        <taxon>Penicillium</taxon>
    </lineage>
</organism>
<dbReference type="Proteomes" id="UP001150904">
    <property type="component" value="Unassembled WGS sequence"/>
</dbReference>
<sequence length="266" mass="30005">MSLLYYSHSIATFCYQDAQSQYFTSVTHVDGDLKVVWSQKLGLGYNKHTIRNDAKWLVHIYADDSRSYFHSYCLNGNWRSDIYHLRTLHLGDMGHDSCCEFLGSVCYMFNRKINRLNGSSQSVVSYYGAAMGDDENERNSLRVDIPHAFVVDGTVDIAEMSLQQDPQTGSPVLIDVIGVQIAGCAKQHENMQWLCFSQGLNRSPLGRMLDGPALLLYVGPMCEAPSQKCHTSAQAGIPGGTYSQRKIQTRNAHSRRYPRAVRPFYQ</sequence>
<evidence type="ECO:0000313" key="1">
    <source>
        <dbReference type="EMBL" id="KAJ5198773.1"/>
    </source>
</evidence>
<dbReference type="EMBL" id="JAPQKR010000014">
    <property type="protein sequence ID" value="KAJ5198773.1"/>
    <property type="molecule type" value="Genomic_DNA"/>
</dbReference>
<name>A0A9W9ME94_9EURO</name>
<reference evidence="1" key="2">
    <citation type="journal article" date="2023" name="IMA Fungus">
        <title>Comparative genomic study of the Penicillium genus elucidates a diverse pangenome and 15 lateral gene transfer events.</title>
        <authorList>
            <person name="Petersen C."/>
            <person name="Sorensen T."/>
            <person name="Nielsen M.R."/>
            <person name="Sondergaard T.E."/>
            <person name="Sorensen J.L."/>
            <person name="Fitzpatrick D.A."/>
            <person name="Frisvad J.C."/>
            <person name="Nielsen K.L."/>
        </authorList>
    </citation>
    <scope>NUCLEOTIDE SEQUENCE</scope>
    <source>
        <strain evidence="1">IBT 15544</strain>
    </source>
</reference>
<dbReference type="RefSeq" id="XP_058307201.1">
    <property type="nucleotide sequence ID" value="XM_058454952.1"/>
</dbReference>
<reference evidence="1" key="1">
    <citation type="submission" date="2022-12" db="EMBL/GenBank/DDBJ databases">
        <authorList>
            <person name="Petersen C."/>
        </authorList>
    </citation>
    <scope>NUCLEOTIDE SEQUENCE</scope>
    <source>
        <strain evidence="1">IBT 15544</strain>
    </source>
</reference>